<evidence type="ECO:0000313" key="5">
    <source>
        <dbReference type="Proteomes" id="UP001562354"/>
    </source>
</evidence>
<feature type="compositionally biased region" description="Polar residues" evidence="1">
    <location>
        <begin position="158"/>
        <end position="169"/>
    </location>
</feature>
<dbReference type="Proteomes" id="UP001562354">
    <property type="component" value="Unassembled WGS sequence"/>
</dbReference>
<keyword evidence="2" id="KW-0812">Transmembrane</keyword>
<dbReference type="PANTHER" id="PTHR34502:SF6">
    <property type="entry name" value="DUF6594 DOMAIN-CONTAINING PROTEIN"/>
    <property type="match status" value="1"/>
</dbReference>
<feature type="compositionally biased region" description="Polar residues" evidence="1">
    <location>
        <begin position="101"/>
        <end position="117"/>
    </location>
</feature>
<keyword evidence="5" id="KW-1185">Reference proteome</keyword>
<dbReference type="InterPro" id="IPR046529">
    <property type="entry name" value="DUF6594"/>
</dbReference>
<proteinExistence type="predicted"/>
<feature type="domain" description="DUF6594" evidence="3">
    <location>
        <begin position="352"/>
        <end position="575"/>
    </location>
</feature>
<dbReference type="RefSeq" id="XP_069203698.1">
    <property type="nucleotide sequence ID" value="XM_069347692.1"/>
</dbReference>
<name>A0ABR3PMR0_9PEZI</name>
<evidence type="ECO:0000259" key="3">
    <source>
        <dbReference type="Pfam" id="PF20237"/>
    </source>
</evidence>
<reference evidence="4 5" key="1">
    <citation type="submission" date="2024-07" db="EMBL/GenBank/DDBJ databases">
        <title>Draft sequence of the Neodothiora populina.</title>
        <authorList>
            <person name="Drown D.D."/>
            <person name="Schuette U.S."/>
            <person name="Buechlein A.B."/>
            <person name="Rusch D.R."/>
            <person name="Winton L.W."/>
            <person name="Adams G.A."/>
        </authorList>
    </citation>
    <scope>NUCLEOTIDE SEQUENCE [LARGE SCALE GENOMIC DNA]</scope>
    <source>
        <strain evidence="4 5">CPC 39397</strain>
    </source>
</reference>
<feature type="compositionally biased region" description="Basic and acidic residues" evidence="1">
    <location>
        <begin position="239"/>
        <end position="261"/>
    </location>
</feature>
<feature type="region of interest" description="Disordered" evidence="1">
    <location>
        <begin position="316"/>
        <end position="343"/>
    </location>
</feature>
<accession>A0ABR3PMR0</accession>
<keyword evidence="2" id="KW-1133">Transmembrane helix</keyword>
<comment type="caution">
    <text evidence="4">The sequence shown here is derived from an EMBL/GenBank/DDBJ whole genome shotgun (WGS) entry which is preliminary data.</text>
</comment>
<protein>
    <recommendedName>
        <fullName evidence="3">DUF6594 domain-containing protein</fullName>
    </recommendedName>
</protein>
<feature type="compositionally biased region" description="Basic and acidic residues" evidence="1">
    <location>
        <begin position="139"/>
        <end position="157"/>
    </location>
</feature>
<dbReference type="Pfam" id="PF20237">
    <property type="entry name" value="DUF6594"/>
    <property type="match status" value="1"/>
</dbReference>
<keyword evidence="2" id="KW-0472">Membrane</keyword>
<gene>
    <name evidence="4" type="ORF">AAFC00_001083</name>
</gene>
<dbReference type="EMBL" id="JBFMKM010000003">
    <property type="protein sequence ID" value="KAL1310849.1"/>
    <property type="molecule type" value="Genomic_DNA"/>
</dbReference>
<feature type="transmembrane region" description="Helical" evidence="2">
    <location>
        <begin position="534"/>
        <end position="554"/>
    </location>
</feature>
<evidence type="ECO:0000256" key="2">
    <source>
        <dbReference type="SAM" id="Phobius"/>
    </source>
</evidence>
<feature type="transmembrane region" description="Helical" evidence="2">
    <location>
        <begin position="566"/>
        <end position="584"/>
    </location>
</feature>
<feature type="transmembrane region" description="Helical" evidence="2">
    <location>
        <begin position="509"/>
        <end position="528"/>
    </location>
</feature>
<dbReference type="PANTHER" id="PTHR34502">
    <property type="entry name" value="DUF6594 DOMAIN-CONTAINING PROTEIN-RELATED"/>
    <property type="match status" value="1"/>
</dbReference>
<feature type="region of interest" description="Disordered" evidence="1">
    <location>
        <begin position="1"/>
        <end position="45"/>
    </location>
</feature>
<feature type="compositionally biased region" description="Polar residues" evidence="1">
    <location>
        <begin position="321"/>
        <end position="330"/>
    </location>
</feature>
<sequence length="585" mass="64383">MSPAKQTDKTDRKGRSSRLTTNAFSTAAKKLPKDARHGSSRKAQYATNSTIIFGGCSDTEHLTGHDTSDSVAHSEILTHLGINGPDEPSLASASAPKSDDNNATLTQASYYNLSNDIPSDDHENQVDKGSSGLQPLKASVKDDEQPSEHGVRNENPERQSASPTSSMGSALSPLNEWETPSSRLNEPFPDLQGHTASNPVTHKQSEVTDNHCGSAENGNISPQKILQGAKPRSFNSNEASREKEYTGEAYHAHSREDHASHRLQTQEEAVRNYILDPQYAQRPWNGGQVRASGLHGYSQQSEYQSRAIEGGVLALPPPSQHAFTASQIPPGQSPKAEVPEPPDLSRTTLAGYELLASQLTDAHSTIRPLYRRFETLHHRILLHIQDELCELEGNLRRFDEMIAQMRPRDEGGFPLPASRRAETHHGGELYQGRTQLLGQIFLKADQYHKAMSAYTSMVGSTEQASQEDIKHYRTWMAMNRPVHQTEGAFLDEGKDLVALPQRTKSSSRAAQLSIASLAFLPFLTLVAFTLVPTFLGRIVVTAAITGYSWMFVASNETRLPLRDHDWTIAIVAYLVLMTIIAGIVQ</sequence>
<dbReference type="GeneID" id="95974786"/>
<evidence type="ECO:0000313" key="4">
    <source>
        <dbReference type="EMBL" id="KAL1310849.1"/>
    </source>
</evidence>
<organism evidence="4 5">
    <name type="scientific">Neodothiora populina</name>
    <dbReference type="NCBI Taxonomy" id="2781224"/>
    <lineage>
        <taxon>Eukaryota</taxon>
        <taxon>Fungi</taxon>
        <taxon>Dikarya</taxon>
        <taxon>Ascomycota</taxon>
        <taxon>Pezizomycotina</taxon>
        <taxon>Dothideomycetes</taxon>
        <taxon>Dothideomycetidae</taxon>
        <taxon>Dothideales</taxon>
        <taxon>Dothioraceae</taxon>
        <taxon>Neodothiora</taxon>
    </lineage>
</organism>
<feature type="compositionally biased region" description="Basic and acidic residues" evidence="1">
    <location>
        <begin position="1"/>
        <end position="14"/>
    </location>
</feature>
<evidence type="ECO:0000256" key="1">
    <source>
        <dbReference type="SAM" id="MobiDB-lite"/>
    </source>
</evidence>
<feature type="region of interest" description="Disordered" evidence="1">
    <location>
        <begin position="83"/>
        <end position="261"/>
    </location>
</feature>